<comment type="caution">
    <text evidence="1">The sequence shown here is derived from an EMBL/GenBank/DDBJ whole genome shotgun (WGS) entry which is preliminary data.</text>
</comment>
<sequence length="303" mass="34379">MNNTTSHLWTNRPFQPTYEGFGSLRFGFHWAKFPIRILAEWDSCSLNNYYEIMTNFILLDAQDIQYLAVIDFAERERIHPLLCIGLLYCISNFRIVPAPDVAKPIDTDMIIVLSKLTIIDDLLRACGISRFKFNFCSWETFGSRIGATEISDACGVLKTVGNIEYRTNDIERLDLTLITSSMEEVHVSLWGIKTALFEMNFACHRHKNVVVIITALSPRQRRGSSVAESMYLSSTRATTISFDLKYKDLANLGQQVAEQYGEFICSVPLETHLGNLLNPAATPPTSTLGEILETKLWVHQRVI</sequence>
<dbReference type="AlphaFoldDB" id="A0AAD8II26"/>
<dbReference type="PANTHER" id="PTHR47165">
    <property type="entry name" value="OS03G0429900 PROTEIN"/>
    <property type="match status" value="1"/>
</dbReference>
<gene>
    <name evidence="1" type="ORF">POM88_023081</name>
</gene>
<protein>
    <submittedName>
        <fullName evidence="1">Uncharacterized protein</fullName>
    </submittedName>
</protein>
<dbReference type="PANTHER" id="PTHR47165:SF4">
    <property type="entry name" value="OS03G0429900 PROTEIN"/>
    <property type="match status" value="1"/>
</dbReference>
<accession>A0AAD8II26</accession>
<dbReference type="InterPro" id="IPR012340">
    <property type="entry name" value="NA-bd_OB-fold"/>
</dbReference>
<keyword evidence="2" id="KW-1185">Reference proteome</keyword>
<evidence type="ECO:0000313" key="2">
    <source>
        <dbReference type="Proteomes" id="UP001237642"/>
    </source>
</evidence>
<reference evidence="1" key="2">
    <citation type="submission" date="2023-05" db="EMBL/GenBank/DDBJ databases">
        <authorList>
            <person name="Schelkunov M.I."/>
        </authorList>
    </citation>
    <scope>NUCLEOTIDE SEQUENCE</scope>
    <source>
        <strain evidence="1">Hsosn_3</strain>
        <tissue evidence="1">Leaf</tissue>
    </source>
</reference>
<evidence type="ECO:0000313" key="1">
    <source>
        <dbReference type="EMBL" id="KAK1385346.1"/>
    </source>
</evidence>
<dbReference type="Gene3D" id="2.40.50.140">
    <property type="entry name" value="Nucleic acid-binding proteins"/>
    <property type="match status" value="1"/>
</dbReference>
<reference evidence="1" key="1">
    <citation type="submission" date="2023-02" db="EMBL/GenBank/DDBJ databases">
        <title>Genome of toxic invasive species Heracleum sosnowskyi carries increased number of genes despite the absence of recent whole-genome duplications.</title>
        <authorList>
            <person name="Schelkunov M."/>
            <person name="Shtratnikova V."/>
            <person name="Makarenko M."/>
            <person name="Klepikova A."/>
            <person name="Omelchenko D."/>
            <person name="Novikova G."/>
            <person name="Obukhova E."/>
            <person name="Bogdanov V."/>
            <person name="Penin A."/>
            <person name="Logacheva M."/>
        </authorList>
    </citation>
    <scope>NUCLEOTIDE SEQUENCE</scope>
    <source>
        <strain evidence="1">Hsosn_3</strain>
        <tissue evidence="1">Leaf</tissue>
    </source>
</reference>
<organism evidence="1 2">
    <name type="scientific">Heracleum sosnowskyi</name>
    <dbReference type="NCBI Taxonomy" id="360622"/>
    <lineage>
        <taxon>Eukaryota</taxon>
        <taxon>Viridiplantae</taxon>
        <taxon>Streptophyta</taxon>
        <taxon>Embryophyta</taxon>
        <taxon>Tracheophyta</taxon>
        <taxon>Spermatophyta</taxon>
        <taxon>Magnoliopsida</taxon>
        <taxon>eudicotyledons</taxon>
        <taxon>Gunneridae</taxon>
        <taxon>Pentapetalae</taxon>
        <taxon>asterids</taxon>
        <taxon>campanulids</taxon>
        <taxon>Apiales</taxon>
        <taxon>Apiaceae</taxon>
        <taxon>Apioideae</taxon>
        <taxon>apioid superclade</taxon>
        <taxon>Tordylieae</taxon>
        <taxon>Tordyliinae</taxon>
        <taxon>Heracleum</taxon>
    </lineage>
</organism>
<dbReference type="EMBL" id="JAUIZM010000005">
    <property type="protein sequence ID" value="KAK1385346.1"/>
    <property type="molecule type" value="Genomic_DNA"/>
</dbReference>
<name>A0AAD8II26_9APIA</name>
<proteinExistence type="predicted"/>
<dbReference type="Proteomes" id="UP001237642">
    <property type="component" value="Unassembled WGS sequence"/>
</dbReference>